<dbReference type="InterPro" id="IPR029058">
    <property type="entry name" value="AB_hydrolase_fold"/>
</dbReference>
<evidence type="ECO:0000259" key="1">
    <source>
        <dbReference type="Pfam" id="PF12697"/>
    </source>
</evidence>
<protein>
    <submittedName>
        <fullName evidence="2">Alpha/beta fold hydrolase</fullName>
    </submittedName>
</protein>
<dbReference type="Proteomes" id="UP000595460">
    <property type="component" value="Chromosome"/>
</dbReference>
<evidence type="ECO:0000313" key="3">
    <source>
        <dbReference type="Proteomes" id="UP000595460"/>
    </source>
</evidence>
<dbReference type="Pfam" id="PF12697">
    <property type="entry name" value="Abhydrolase_6"/>
    <property type="match status" value="1"/>
</dbReference>
<dbReference type="PANTHER" id="PTHR43194">
    <property type="entry name" value="HYDROLASE ALPHA/BETA FOLD FAMILY"/>
    <property type="match status" value="1"/>
</dbReference>
<keyword evidence="2" id="KW-0378">Hydrolase</keyword>
<dbReference type="SUPFAM" id="SSF53474">
    <property type="entry name" value="alpha/beta-Hydrolases"/>
    <property type="match status" value="1"/>
</dbReference>
<gene>
    <name evidence="2" type="ORF">JI749_05875</name>
</gene>
<dbReference type="InterPro" id="IPR000073">
    <property type="entry name" value="AB_hydrolase_1"/>
</dbReference>
<proteinExistence type="predicted"/>
<sequence>MTSDLLLLPGLICDDRLWRDVTAGLGMPARVADLTQDDSIAAMAARTLANAPARFALGGLSMGGYVALEIMRRAPERVTHLALLDTSARPDDDARKQTRRSGMAAVREGKFGLVSRAMLPGLLAPAHLESALAEEVHAMSERVGPDAYLRQQAAIMGRVDSRPTLAQITVPALVGVGELDQLTPPALAKEIAAGIAGATLVQFAGSGHLPTMEKPDAVVAAMKEWLAR</sequence>
<dbReference type="EMBL" id="CP068047">
    <property type="protein sequence ID" value="QQR37142.1"/>
    <property type="molecule type" value="Genomic_DNA"/>
</dbReference>
<dbReference type="InterPro" id="IPR050228">
    <property type="entry name" value="Carboxylesterase_BioH"/>
</dbReference>
<accession>A0ABX7C047</accession>
<dbReference type="Gene3D" id="3.40.50.1820">
    <property type="entry name" value="alpha/beta hydrolase"/>
    <property type="match status" value="1"/>
</dbReference>
<name>A0ABX7C047_9HYPH</name>
<dbReference type="RefSeq" id="WP_201660670.1">
    <property type="nucleotide sequence ID" value="NZ_CP068047.1"/>
</dbReference>
<keyword evidence="3" id="KW-1185">Reference proteome</keyword>
<organism evidence="2 3">
    <name type="scientific">Devosia oryziradicis</name>
    <dbReference type="NCBI Taxonomy" id="2801335"/>
    <lineage>
        <taxon>Bacteria</taxon>
        <taxon>Pseudomonadati</taxon>
        <taxon>Pseudomonadota</taxon>
        <taxon>Alphaproteobacteria</taxon>
        <taxon>Hyphomicrobiales</taxon>
        <taxon>Devosiaceae</taxon>
        <taxon>Devosia</taxon>
    </lineage>
</organism>
<dbReference type="PANTHER" id="PTHR43194:SF2">
    <property type="entry name" value="PEROXISOMAL MEMBRANE PROTEIN LPX1"/>
    <property type="match status" value="1"/>
</dbReference>
<dbReference type="GO" id="GO:0016787">
    <property type="term" value="F:hydrolase activity"/>
    <property type="evidence" value="ECO:0007669"/>
    <property type="project" value="UniProtKB-KW"/>
</dbReference>
<evidence type="ECO:0000313" key="2">
    <source>
        <dbReference type="EMBL" id="QQR37142.1"/>
    </source>
</evidence>
<feature type="domain" description="AB hydrolase-1" evidence="1">
    <location>
        <begin position="31"/>
        <end position="221"/>
    </location>
</feature>
<reference evidence="2 3" key="1">
    <citation type="submission" date="2021-01" db="EMBL/GenBank/DDBJ databases">
        <title>Genome seq and assembly of Devosia sp. G19.</title>
        <authorList>
            <person name="Chhetri G."/>
        </authorList>
    </citation>
    <scope>NUCLEOTIDE SEQUENCE [LARGE SCALE GENOMIC DNA]</scope>
    <source>
        <strain evidence="2 3">G19</strain>
    </source>
</reference>